<dbReference type="InterPro" id="IPR032675">
    <property type="entry name" value="LRR_dom_sf"/>
</dbReference>
<sequence length="372" mass="41436">MNLLIATDIVTLVLGHSLLLSGANTWCLSILSSRSSEQIPSVTLGTSVNVVEYAPEILRSPGKMGNYNTRLMLIMLCLFLGCRAQYELDCPKVCDCDYLESSQETVGWMVFCDKRGLEAIPESIDSELAESLSLTYNKLTLLDDNALKSYQHLASINLSYSSIEIISVKAFTGLEELVNVDLSDNYLQYINPDIFIDCPSLEYLSLSGNPLLEVSPNTVILKSQSLISFNLSHCKLYSVTPETFSELPQLEVLDLSSNLLKHISVDIIIPMHLLKTLKINNNRFSCSCELKMFLDLMSEKRLDNGGALLHKPVHCLENGRYYKLWSESDRSRCVSSTHSPANEPVTSLSSDKESFSFVTFSVTVFPVPNAIE</sequence>
<accession>A0A7R9DWQ1</accession>
<keyword evidence="2" id="KW-0732">Signal</keyword>
<dbReference type="EMBL" id="OB792639">
    <property type="protein sequence ID" value="CAD7423073.1"/>
    <property type="molecule type" value="Genomic_DNA"/>
</dbReference>
<gene>
    <name evidence="4" type="ORF">TMSB3V08_LOCUS69</name>
</gene>
<keyword evidence="1" id="KW-0433">Leucine-rich repeat</keyword>
<dbReference type="InterPro" id="IPR001611">
    <property type="entry name" value="Leu-rich_rpt"/>
</dbReference>
<proteinExistence type="predicted"/>
<protein>
    <submittedName>
        <fullName evidence="4">Uncharacterized protein</fullName>
    </submittedName>
</protein>
<dbReference type="GO" id="GO:0005886">
    <property type="term" value="C:plasma membrane"/>
    <property type="evidence" value="ECO:0007669"/>
    <property type="project" value="TreeGrafter"/>
</dbReference>
<dbReference type="PANTHER" id="PTHR24369">
    <property type="entry name" value="ANTIGEN BSP, PUTATIVE-RELATED"/>
    <property type="match status" value="1"/>
</dbReference>
<evidence type="ECO:0000256" key="2">
    <source>
        <dbReference type="ARBA" id="ARBA00022729"/>
    </source>
</evidence>
<dbReference type="SUPFAM" id="SSF52058">
    <property type="entry name" value="L domain-like"/>
    <property type="match status" value="1"/>
</dbReference>
<organism evidence="4">
    <name type="scientific">Timema monikensis</name>
    <dbReference type="NCBI Taxonomy" id="170555"/>
    <lineage>
        <taxon>Eukaryota</taxon>
        <taxon>Metazoa</taxon>
        <taxon>Ecdysozoa</taxon>
        <taxon>Arthropoda</taxon>
        <taxon>Hexapoda</taxon>
        <taxon>Insecta</taxon>
        <taxon>Pterygota</taxon>
        <taxon>Neoptera</taxon>
        <taxon>Polyneoptera</taxon>
        <taxon>Phasmatodea</taxon>
        <taxon>Timematodea</taxon>
        <taxon>Timematoidea</taxon>
        <taxon>Timematidae</taxon>
        <taxon>Timema</taxon>
    </lineage>
</organism>
<dbReference type="InterPro" id="IPR003591">
    <property type="entry name" value="Leu-rich_rpt_typical-subtyp"/>
</dbReference>
<evidence type="ECO:0000313" key="4">
    <source>
        <dbReference type="EMBL" id="CAD7423073.1"/>
    </source>
</evidence>
<dbReference type="Pfam" id="PF13855">
    <property type="entry name" value="LRR_8"/>
    <property type="match status" value="2"/>
</dbReference>
<name>A0A7R9DWQ1_9NEOP</name>
<reference evidence="4" key="1">
    <citation type="submission" date="2020-11" db="EMBL/GenBank/DDBJ databases">
        <authorList>
            <person name="Tran Van P."/>
        </authorList>
    </citation>
    <scope>NUCLEOTIDE SEQUENCE</scope>
</reference>
<dbReference type="SMART" id="SM00369">
    <property type="entry name" value="LRR_TYP"/>
    <property type="match status" value="5"/>
</dbReference>
<evidence type="ECO:0000256" key="3">
    <source>
        <dbReference type="ARBA" id="ARBA00022737"/>
    </source>
</evidence>
<dbReference type="PANTHER" id="PTHR24369:SF210">
    <property type="entry name" value="CHAOPTIN-RELATED"/>
    <property type="match status" value="1"/>
</dbReference>
<dbReference type="Gene3D" id="3.80.10.10">
    <property type="entry name" value="Ribonuclease Inhibitor"/>
    <property type="match status" value="2"/>
</dbReference>
<keyword evidence="3" id="KW-0677">Repeat</keyword>
<dbReference type="AlphaFoldDB" id="A0A7R9DWQ1"/>
<dbReference type="PROSITE" id="PS51450">
    <property type="entry name" value="LRR"/>
    <property type="match status" value="1"/>
</dbReference>
<evidence type="ECO:0000256" key="1">
    <source>
        <dbReference type="ARBA" id="ARBA00022614"/>
    </source>
</evidence>
<dbReference type="InterPro" id="IPR050541">
    <property type="entry name" value="LRR_TM_domain-containing"/>
</dbReference>